<gene>
    <name evidence="2" type="ORF">L497_0041</name>
</gene>
<dbReference type="EMBL" id="JFZZ01000112">
    <property type="protein sequence ID" value="KAK88683.1"/>
    <property type="molecule type" value="Genomic_DNA"/>
</dbReference>
<feature type="compositionally biased region" description="Polar residues" evidence="1">
    <location>
        <begin position="1"/>
        <end position="14"/>
    </location>
</feature>
<sequence>MAPNSASISSNTTLRPRPRIDDATRLAQIQIADLNGRAPDLRAPDSSEVPFNSATRF</sequence>
<dbReference type="GO" id="GO:0016740">
    <property type="term" value="F:transferase activity"/>
    <property type="evidence" value="ECO:0007669"/>
    <property type="project" value="UniProtKB-KW"/>
</dbReference>
<dbReference type="AlphaFoldDB" id="A0A158M259"/>
<evidence type="ECO:0000313" key="2">
    <source>
        <dbReference type="EMBL" id="KAK88683.1"/>
    </source>
</evidence>
<keyword evidence="2" id="KW-0808">Transferase</keyword>
<comment type="caution">
    <text evidence="2">The sequence shown here is derived from an EMBL/GenBank/DDBJ whole genome shotgun (WGS) entry which is preliminary data.</text>
</comment>
<organism evidence="2 3">
    <name type="scientific">Bordetella holmesii CDC-H585-BH</name>
    <dbReference type="NCBI Taxonomy" id="1331206"/>
    <lineage>
        <taxon>Bacteria</taxon>
        <taxon>Pseudomonadati</taxon>
        <taxon>Pseudomonadota</taxon>
        <taxon>Betaproteobacteria</taxon>
        <taxon>Burkholderiales</taxon>
        <taxon>Alcaligenaceae</taxon>
        <taxon>Bordetella</taxon>
    </lineage>
</organism>
<dbReference type="PATRIC" id="fig|1331206.3.peg.2792"/>
<protein>
    <submittedName>
        <fullName evidence="2">Putative N-acetyltransferase YedL</fullName>
    </submittedName>
</protein>
<feature type="region of interest" description="Disordered" evidence="1">
    <location>
        <begin position="35"/>
        <end position="57"/>
    </location>
</feature>
<dbReference type="Proteomes" id="UP000026682">
    <property type="component" value="Unassembled WGS sequence"/>
</dbReference>
<proteinExistence type="predicted"/>
<evidence type="ECO:0000256" key="1">
    <source>
        <dbReference type="SAM" id="MobiDB-lite"/>
    </source>
</evidence>
<reference evidence="2 3" key="1">
    <citation type="submission" date="2014-03" db="EMBL/GenBank/DDBJ databases">
        <title>Genome sequence of Bordetella holmseii.</title>
        <authorList>
            <person name="Harvill E."/>
            <person name="Goodfield L.L."/>
            <person name="Ivanov Y."/>
            <person name="Meyer J.A."/>
            <person name="Newth C."/>
            <person name="Cassiday P."/>
            <person name="Tondella M.L."/>
            <person name="Liao P."/>
            <person name="Zimmerman J."/>
            <person name="Meert K."/>
            <person name="Wessel D."/>
            <person name="Berger J."/>
            <person name="Dean J.M."/>
            <person name="Holubkov R."/>
            <person name="Burr J."/>
            <person name="Liu T."/>
            <person name="Brinkac L.M."/>
            <person name="Sanka R."/>
            <person name="Kim M."/>
            <person name="Losada L."/>
        </authorList>
    </citation>
    <scope>NUCLEOTIDE SEQUENCE [LARGE SCALE GENOMIC DNA]</scope>
    <source>
        <strain evidence="2 3">CDC-H585-BH</strain>
    </source>
</reference>
<accession>A0A158M259</accession>
<name>A0A158M259_9BORD</name>
<feature type="region of interest" description="Disordered" evidence="1">
    <location>
        <begin position="1"/>
        <end position="21"/>
    </location>
</feature>
<evidence type="ECO:0000313" key="3">
    <source>
        <dbReference type="Proteomes" id="UP000026682"/>
    </source>
</evidence>